<organism evidence="6 7">
    <name type="scientific">Candidatus Dojkabacteria bacterium</name>
    <dbReference type="NCBI Taxonomy" id="2099670"/>
    <lineage>
        <taxon>Bacteria</taxon>
        <taxon>Candidatus Dojkabacteria</taxon>
    </lineage>
</organism>
<keyword evidence="4 5" id="KW-0472">Membrane</keyword>
<evidence type="ECO:0008006" key="8">
    <source>
        <dbReference type="Google" id="ProtNLM"/>
    </source>
</evidence>
<dbReference type="Proteomes" id="UP000748332">
    <property type="component" value="Unassembled WGS sequence"/>
</dbReference>
<feature type="transmembrane region" description="Helical" evidence="5">
    <location>
        <begin position="53"/>
        <end position="71"/>
    </location>
</feature>
<keyword evidence="3 5" id="KW-1133">Transmembrane helix</keyword>
<reference evidence="6" key="2">
    <citation type="journal article" date="2021" name="Microbiome">
        <title>Successional dynamics and alternative stable states in a saline activated sludge microbial community over 9 years.</title>
        <authorList>
            <person name="Wang Y."/>
            <person name="Ye J."/>
            <person name="Ju F."/>
            <person name="Liu L."/>
            <person name="Boyd J.A."/>
            <person name="Deng Y."/>
            <person name="Parks D.H."/>
            <person name="Jiang X."/>
            <person name="Yin X."/>
            <person name="Woodcroft B.J."/>
            <person name="Tyson G.W."/>
            <person name="Hugenholtz P."/>
            <person name="Polz M.F."/>
            <person name="Zhang T."/>
        </authorList>
    </citation>
    <scope>NUCLEOTIDE SEQUENCE</scope>
    <source>
        <strain evidence="6">HKST-UBA16</strain>
    </source>
</reference>
<evidence type="ECO:0000256" key="3">
    <source>
        <dbReference type="ARBA" id="ARBA00022989"/>
    </source>
</evidence>
<comment type="caution">
    <text evidence="6">The sequence shown here is derived from an EMBL/GenBank/DDBJ whole genome shotgun (WGS) entry which is preliminary data.</text>
</comment>
<feature type="transmembrane region" description="Helical" evidence="5">
    <location>
        <begin position="24"/>
        <end position="41"/>
    </location>
</feature>
<proteinExistence type="predicted"/>
<evidence type="ECO:0000256" key="4">
    <source>
        <dbReference type="ARBA" id="ARBA00023136"/>
    </source>
</evidence>
<accession>A0A955I211</accession>
<sequence>MAEMKDAKRVVTLEDIKYSESGKVSAMISCIPLIGLIMFFVEKNDLFVRYHAAEYSILFVIGVALSIIGMVPILGWIFAIFAGPIYSILVLVAIVYGIVTISSGKRVDLPMVSDWAIKLMNRM</sequence>
<dbReference type="EMBL" id="JAGQLM010000103">
    <property type="protein sequence ID" value="MCA9375173.1"/>
    <property type="molecule type" value="Genomic_DNA"/>
</dbReference>
<comment type="subcellular location">
    <subcellularLocation>
        <location evidence="1">Membrane</location>
        <topology evidence="1">Multi-pass membrane protein</topology>
    </subcellularLocation>
</comment>
<evidence type="ECO:0000256" key="5">
    <source>
        <dbReference type="SAM" id="Phobius"/>
    </source>
</evidence>
<dbReference type="Pfam" id="PF09685">
    <property type="entry name" value="MamF_MmsF"/>
    <property type="match status" value="1"/>
</dbReference>
<dbReference type="AlphaFoldDB" id="A0A955I211"/>
<dbReference type="InterPro" id="IPR019109">
    <property type="entry name" value="MamF_MmsF"/>
</dbReference>
<name>A0A955I211_9BACT</name>
<protein>
    <recommendedName>
        <fullName evidence="8">DUF4870 domain-containing protein</fullName>
    </recommendedName>
</protein>
<evidence type="ECO:0000313" key="6">
    <source>
        <dbReference type="EMBL" id="MCA9375173.1"/>
    </source>
</evidence>
<gene>
    <name evidence="6" type="ORF">KC622_02475</name>
</gene>
<evidence type="ECO:0000256" key="2">
    <source>
        <dbReference type="ARBA" id="ARBA00022692"/>
    </source>
</evidence>
<keyword evidence="2 5" id="KW-0812">Transmembrane</keyword>
<reference evidence="6" key="1">
    <citation type="submission" date="2020-04" db="EMBL/GenBank/DDBJ databases">
        <authorList>
            <person name="Zhang T."/>
        </authorList>
    </citation>
    <scope>NUCLEOTIDE SEQUENCE</scope>
    <source>
        <strain evidence="6">HKST-UBA16</strain>
    </source>
</reference>
<evidence type="ECO:0000313" key="7">
    <source>
        <dbReference type="Proteomes" id="UP000748332"/>
    </source>
</evidence>
<feature type="transmembrane region" description="Helical" evidence="5">
    <location>
        <begin position="77"/>
        <end position="99"/>
    </location>
</feature>
<evidence type="ECO:0000256" key="1">
    <source>
        <dbReference type="ARBA" id="ARBA00004141"/>
    </source>
</evidence>